<dbReference type="EC" id="2.4.1.141" evidence="3"/>
<dbReference type="AlphaFoldDB" id="A0A7S1VH43"/>
<evidence type="ECO:0000256" key="4">
    <source>
        <dbReference type="ARBA" id="ARBA00017468"/>
    </source>
</evidence>
<evidence type="ECO:0000256" key="1">
    <source>
        <dbReference type="ARBA" id="ARBA00004240"/>
    </source>
</evidence>
<evidence type="ECO:0000256" key="2">
    <source>
        <dbReference type="ARBA" id="ARBA00006962"/>
    </source>
</evidence>
<dbReference type="PANTHER" id="PTHR12867">
    <property type="entry name" value="GLYCOSYL TRANSFERASE-RELATED"/>
    <property type="match status" value="1"/>
</dbReference>
<name>A0A7S1VH43_9STRA</name>
<keyword evidence="5" id="KW-0328">Glycosyltransferase</keyword>
<evidence type="ECO:0000256" key="5">
    <source>
        <dbReference type="ARBA" id="ARBA00022676"/>
    </source>
</evidence>
<evidence type="ECO:0000256" key="3">
    <source>
        <dbReference type="ARBA" id="ARBA00012614"/>
    </source>
</evidence>
<dbReference type="GO" id="GO:0004577">
    <property type="term" value="F:N-acetylglucosaminyldiphosphodolichol N-acetylglucosaminyltransferase activity"/>
    <property type="evidence" value="ECO:0007669"/>
    <property type="project" value="UniProtKB-EC"/>
</dbReference>
<dbReference type="EMBL" id="HBGK01040412">
    <property type="protein sequence ID" value="CAD9299759.1"/>
    <property type="molecule type" value="Transcribed_RNA"/>
</dbReference>
<evidence type="ECO:0000256" key="6">
    <source>
        <dbReference type="ARBA" id="ARBA00022679"/>
    </source>
</evidence>
<dbReference type="SUPFAM" id="SSF53756">
    <property type="entry name" value="UDP-Glycosyltransferase/glycogen phosphorylase"/>
    <property type="match status" value="1"/>
</dbReference>
<organism evidence="9">
    <name type="scientific">Grammatophora oceanica</name>
    <dbReference type="NCBI Taxonomy" id="210454"/>
    <lineage>
        <taxon>Eukaryota</taxon>
        <taxon>Sar</taxon>
        <taxon>Stramenopiles</taxon>
        <taxon>Ochrophyta</taxon>
        <taxon>Bacillariophyta</taxon>
        <taxon>Fragilariophyceae</taxon>
        <taxon>Fragilariophycidae</taxon>
        <taxon>Rhabdonematales</taxon>
        <taxon>Grammatophoraceae</taxon>
        <taxon>Grammatophora</taxon>
    </lineage>
</organism>
<sequence length="201" mass="21808">MFSSSPRSSRRKKTIFVTVGTTKFDLLIEGVTTPEALQWMNKNGYTHLIIQYGKGTKPRSSLDDAGLLTVETYDFKSSLGADMAAADLVLSHAGAGTVMEALRLGKRLVVVINTALMDNHQTELAHAMAKRGHLFVVEQPEDLNKTNSTSSLMETWNDFDSFVPIPHQGGDPNDFSNILNQHMGVVSLPTAAAAVETSKAS</sequence>
<comment type="subcellular location">
    <subcellularLocation>
        <location evidence="1">Endoplasmic reticulum</location>
    </subcellularLocation>
</comment>
<proteinExistence type="inferred from homology"/>
<dbReference type="Pfam" id="PF04101">
    <property type="entry name" value="Glyco_tran_28_C"/>
    <property type="match status" value="1"/>
</dbReference>
<dbReference type="GO" id="GO:0005783">
    <property type="term" value="C:endoplasmic reticulum"/>
    <property type="evidence" value="ECO:0007669"/>
    <property type="project" value="UniProtKB-SubCell"/>
</dbReference>
<evidence type="ECO:0000313" key="9">
    <source>
        <dbReference type="EMBL" id="CAD9299759.1"/>
    </source>
</evidence>
<dbReference type="InterPro" id="IPR007235">
    <property type="entry name" value="Glyco_trans_28_C"/>
</dbReference>
<dbReference type="Gene3D" id="3.40.50.2000">
    <property type="entry name" value="Glycogen Phosphorylase B"/>
    <property type="match status" value="1"/>
</dbReference>
<protein>
    <recommendedName>
        <fullName evidence="4">UDP-N-acetylglucosamine transferase subunit ALG13</fullName>
        <ecNumber evidence="3">2.4.1.141</ecNumber>
    </recommendedName>
</protein>
<dbReference type="GO" id="GO:0006488">
    <property type="term" value="P:dolichol-linked oligosaccharide biosynthetic process"/>
    <property type="evidence" value="ECO:0007669"/>
    <property type="project" value="InterPro"/>
</dbReference>
<keyword evidence="6" id="KW-0808">Transferase</keyword>
<keyword evidence="7" id="KW-0256">Endoplasmic reticulum</keyword>
<gene>
    <name evidence="9" type="ORF">GOCE00092_LOCUS21105</name>
</gene>
<evidence type="ECO:0000256" key="7">
    <source>
        <dbReference type="ARBA" id="ARBA00022824"/>
    </source>
</evidence>
<reference evidence="9" key="1">
    <citation type="submission" date="2021-01" db="EMBL/GenBank/DDBJ databases">
        <authorList>
            <person name="Corre E."/>
            <person name="Pelletier E."/>
            <person name="Niang G."/>
            <person name="Scheremetjew M."/>
            <person name="Finn R."/>
            <person name="Kale V."/>
            <person name="Holt S."/>
            <person name="Cochrane G."/>
            <person name="Meng A."/>
            <person name="Brown T."/>
            <person name="Cohen L."/>
        </authorList>
    </citation>
    <scope>NUCLEOTIDE SEQUENCE</scope>
    <source>
        <strain evidence="9">CCMP 410</strain>
    </source>
</reference>
<dbReference type="InterPro" id="IPR039042">
    <property type="entry name" value="Alg13-like"/>
</dbReference>
<comment type="similarity">
    <text evidence="2">Belongs to the glycosyltransferase 28 family.</text>
</comment>
<evidence type="ECO:0000259" key="8">
    <source>
        <dbReference type="Pfam" id="PF04101"/>
    </source>
</evidence>
<feature type="domain" description="Glycosyl transferase family 28 C-terminal" evidence="8">
    <location>
        <begin position="14"/>
        <end position="146"/>
    </location>
</feature>
<accession>A0A7S1VH43</accession>
<dbReference type="PANTHER" id="PTHR12867:SF6">
    <property type="entry name" value="N-ACETYLGLUCOSAMINYLDIPHOSPHODOLICHOL N-ACETYLGLUCOSAMINYLTRANSFERASE"/>
    <property type="match status" value="1"/>
</dbReference>